<gene>
    <name evidence="2" type="ORF">PPSIR1_41224</name>
</gene>
<accession>A6GFS2</accession>
<protein>
    <submittedName>
        <fullName evidence="2">Uncharacterized protein</fullName>
    </submittedName>
</protein>
<organism evidence="2 3">
    <name type="scientific">Plesiocystis pacifica SIR-1</name>
    <dbReference type="NCBI Taxonomy" id="391625"/>
    <lineage>
        <taxon>Bacteria</taxon>
        <taxon>Pseudomonadati</taxon>
        <taxon>Myxococcota</taxon>
        <taxon>Polyangia</taxon>
        <taxon>Nannocystales</taxon>
        <taxon>Nannocystaceae</taxon>
        <taxon>Plesiocystis</taxon>
    </lineage>
</organism>
<sequence>MFGPGPLSGLALALSLSGEAAQAVSWEAPLECPEPGEFEARVRELVRSEGLEVLLQGREFEAAAVVAANAGTGWRAWLRLRDGAFEATHELEGGDCSVLASRVAAVVATTLDPFAFAVELERTVEVEASVAVAAIEVFPLPEPRVQRPRPRAPELEPEPPPERAPEPRAQRPSAPAEVRAVRERPERERPERGRWQAVVVLGAGAALNRFDGPNAALVGELGAQRGLLRLSLEASGQLGGRFRLARDPNVGGDLRGWSVGPRGCLVPAWKSLSVPVCAALGAGQVRAEGVGVQSSQVERGAWVWLGPEVGLSWAPIPSLAVLARVGLPLNLRRPSFSVESPDGSYAMPLVSGQAILGLELRLPAPD</sequence>
<evidence type="ECO:0000313" key="3">
    <source>
        <dbReference type="Proteomes" id="UP000005801"/>
    </source>
</evidence>
<name>A6GFS2_9BACT</name>
<evidence type="ECO:0000256" key="1">
    <source>
        <dbReference type="SAM" id="MobiDB-lite"/>
    </source>
</evidence>
<dbReference type="STRING" id="391625.PPSIR1_41224"/>
<feature type="compositionally biased region" description="Basic and acidic residues" evidence="1">
    <location>
        <begin position="179"/>
        <end position="189"/>
    </location>
</feature>
<evidence type="ECO:0000313" key="2">
    <source>
        <dbReference type="EMBL" id="EDM75269.1"/>
    </source>
</evidence>
<dbReference type="AlphaFoldDB" id="A6GFS2"/>
<keyword evidence="3" id="KW-1185">Reference proteome</keyword>
<proteinExistence type="predicted"/>
<feature type="region of interest" description="Disordered" evidence="1">
    <location>
        <begin position="143"/>
        <end position="189"/>
    </location>
</feature>
<dbReference type="EMBL" id="ABCS01000097">
    <property type="protein sequence ID" value="EDM75269.1"/>
    <property type="molecule type" value="Genomic_DNA"/>
</dbReference>
<reference evidence="2 3" key="1">
    <citation type="submission" date="2007-06" db="EMBL/GenBank/DDBJ databases">
        <authorList>
            <person name="Shimkets L."/>
            <person name="Ferriera S."/>
            <person name="Johnson J."/>
            <person name="Kravitz S."/>
            <person name="Beeson K."/>
            <person name="Sutton G."/>
            <person name="Rogers Y.-H."/>
            <person name="Friedman R."/>
            <person name="Frazier M."/>
            <person name="Venter J.C."/>
        </authorList>
    </citation>
    <scope>NUCLEOTIDE SEQUENCE [LARGE SCALE GENOMIC DNA]</scope>
    <source>
        <strain evidence="2 3">SIR-1</strain>
    </source>
</reference>
<comment type="caution">
    <text evidence="2">The sequence shown here is derived from an EMBL/GenBank/DDBJ whole genome shotgun (WGS) entry which is preliminary data.</text>
</comment>
<dbReference type="Proteomes" id="UP000005801">
    <property type="component" value="Unassembled WGS sequence"/>
</dbReference>
<feature type="compositionally biased region" description="Basic and acidic residues" evidence="1">
    <location>
        <begin position="160"/>
        <end position="169"/>
    </location>
</feature>